<evidence type="ECO:0000313" key="2">
    <source>
        <dbReference type="EMBL" id="MPM16766.1"/>
    </source>
</evidence>
<feature type="compositionally biased region" description="Basic and acidic residues" evidence="1">
    <location>
        <begin position="14"/>
        <end position="32"/>
    </location>
</feature>
<gene>
    <name evidence="2" type="ORF">SDC9_63148</name>
</gene>
<feature type="compositionally biased region" description="Basic and acidic residues" evidence="1">
    <location>
        <begin position="318"/>
        <end position="358"/>
    </location>
</feature>
<accession>A0A644XKP7</accession>
<organism evidence="2">
    <name type="scientific">bioreactor metagenome</name>
    <dbReference type="NCBI Taxonomy" id="1076179"/>
    <lineage>
        <taxon>unclassified sequences</taxon>
        <taxon>metagenomes</taxon>
        <taxon>ecological metagenomes</taxon>
    </lineage>
</organism>
<feature type="region of interest" description="Disordered" evidence="1">
    <location>
        <begin position="1"/>
        <end position="32"/>
    </location>
</feature>
<dbReference type="EMBL" id="VSSQ01002673">
    <property type="protein sequence ID" value="MPM16766.1"/>
    <property type="molecule type" value="Genomic_DNA"/>
</dbReference>
<feature type="region of interest" description="Disordered" evidence="1">
    <location>
        <begin position="318"/>
        <end position="368"/>
    </location>
</feature>
<sequence length="437" mass="49294">MTLARDGVANQQRNADEQEERGQHGEHAADAEQRSGGLLRAFHITGNLEPPATDGAAERAGDLARHAVHAVIYAFAPLAGRQFVVFDDVRHHAVRTDPLTGEADARDERDDIDDEALLMRQEEAHNQCRAGNDEPKRVGFRLAEQARYLGAWDKEDCQRAEHEHHDERLLILHVELVDQVVREHGGHQRKRRAHDHGDGQVLGKRTVFERAHDRLEWRHLCGFVVDGGFVAHKQPGNQHRNSREHAKDQAYHGPGFARRAAVCLLQNACKRRCDACAEDVAHDVEDHAVGGNRSALVVICRQLCGHCVIGGNDQRVERVEQNERTDDGKERHEVGHSFRKREQQPERQRQRDGTEDQVRPPPAPAGTGFILKITKQHIVDHIPGQLAYEDGRARDAGVDMHHVRIVKEHVKLQQRRDGGHAEVAHAEFELCPNRELA</sequence>
<comment type="caution">
    <text evidence="2">The sequence shown here is derived from an EMBL/GenBank/DDBJ whole genome shotgun (WGS) entry which is preliminary data.</text>
</comment>
<proteinExistence type="predicted"/>
<protein>
    <submittedName>
        <fullName evidence="2">Uncharacterized protein</fullName>
    </submittedName>
</protein>
<evidence type="ECO:0000256" key="1">
    <source>
        <dbReference type="SAM" id="MobiDB-lite"/>
    </source>
</evidence>
<reference evidence="2" key="1">
    <citation type="submission" date="2019-08" db="EMBL/GenBank/DDBJ databases">
        <authorList>
            <person name="Kucharzyk K."/>
            <person name="Murdoch R.W."/>
            <person name="Higgins S."/>
            <person name="Loffler F."/>
        </authorList>
    </citation>
    <scope>NUCLEOTIDE SEQUENCE</scope>
</reference>
<name>A0A644XKP7_9ZZZZ</name>
<dbReference type="AlphaFoldDB" id="A0A644XKP7"/>